<keyword evidence="4" id="KW-1185">Reference proteome</keyword>
<protein>
    <recommendedName>
        <fullName evidence="2">Novel STAND NTPase 1 domain-containing protein</fullName>
    </recommendedName>
</protein>
<dbReference type="Pfam" id="PF20703">
    <property type="entry name" value="nSTAND1"/>
    <property type="match status" value="1"/>
</dbReference>
<proteinExistence type="predicted"/>
<dbReference type="CDD" id="cd21037">
    <property type="entry name" value="MLKL_NTD"/>
    <property type="match status" value="1"/>
</dbReference>
<evidence type="ECO:0000313" key="3">
    <source>
        <dbReference type="EMBL" id="KZP29439.1"/>
    </source>
</evidence>
<evidence type="ECO:0000259" key="2">
    <source>
        <dbReference type="Pfam" id="PF20703"/>
    </source>
</evidence>
<feature type="region of interest" description="Disordered" evidence="1">
    <location>
        <begin position="138"/>
        <end position="158"/>
    </location>
</feature>
<dbReference type="SMART" id="SM00028">
    <property type="entry name" value="TPR"/>
    <property type="match status" value="6"/>
</dbReference>
<dbReference type="SUPFAM" id="SSF48452">
    <property type="entry name" value="TPR-like"/>
    <property type="match status" value="2"/>
</dbReference>
<dbReference type="PANTHER" id="PTHR47691">
    <property type="entry name" value="REGULATOR-RELATED"/>
    <property type="match status" value="1"/>
</dbReference>
<dbReference type="Gene3D" id="1.25.40.10">
    <property type="entry name" value="Tetratricopeptide repeat domain"/>
    <property type="match status" value="1"/>
</dbReference>
<dbReference type="OrthoDB" id="3052556at2759"/>
<reference evidence="3 4" key="1">
    <citation type="journal article" date="2016" name="Mol. Biol. Evol.">
        <title>Comparative Genomics of Early-Diverging Mushroom-Forming Fungi Provides Insights into the Origins of Lignocellulose Decay Capabilities.</title>
        <authorList>
            <person name="Nagy L.G."/>
            <person name="Riley R."/>
            <person name="Tritt A."/>
            <person name="Adam C."/>
            <person name="Daum C."/>
            <person name="Floudas D."/>
            <person name="Sun H."/>
            <person name="Yadav J.S."/>
            <person name="Pangilinan J."/>
            <person name="Larsson K.H."/>
            <person name="Matsuura K."/>
            <person name="Barry K."/>
            <person name="Labutti K."/>
            <person name="Kuo R."/>
            <person name="Ohm R.A."/>
            <person name="Bhattacharya S.S."/>
            <person name="Shirouzu T."/>
            <person name="Yoshinaga Y."/>
            <person name="Martin F.M."/>
            <person name="Grigoriev I.V."/>
            <person name="Hibbett D.S."/>
        </authorList>
    </citation>
    <scope>NUCLEOTIDE SEQUENCE [LARGE SCALE GENOMIC DNA]</scope>
    <source>
        <strain evidence="3 4">CBS 109695</strain>
    </source>
</reference>
<organism evidence="3 4">
    <name type="scientific">Athelia psychrophila</name>
    <dbReference type="NCBI Taxonomy" id="1759441"/>
    <lineage>
        <taxon>Eukaryota</taxon>
        <taxon>Fungi</taxon>
        <taxon>Dikarya</taxon>
        <taxon>Basidiomycota</taxon>
        <taxon>Agaricomycotina</taxon>
        <taxon>Agaricomycetes</taxon>
        <taxon>Agaricomycetidae</taxon>
        <taxon>Atheliales</taxon>
        <taxon>Atheliaceae</taxon>
        <taxon>Athelia</taxon>
    </lineage>
</organism>
<feature type="compositionally biased region" description="Basic and acidic residues" evidence="1">
    <location>
        <begin position="138"/>
        <end position="151"/>
    </location>
</feature>
<evidence type="ECO:0000313" key="4">
    <source>
        <dbReference type="Proteomes" id="UP000076532"/>
    </source>
</evidence>
<dbReference type="InterPro" id="IPR049052">
    <property type="entry name" value="nSTAND1"/>
</dbReference>
<dbReference type="SUPFAM" id="SSF52540">
    <property type="entry name" value="P-loop containing nucleoside triphosphate hydrolases"/>
    <property type="match status" value="1"/>
</dbReference>
<gene>
    <name evidence="3" type="ORF">FIBSPDRAFT_884870</name>
</gene>
<dbReference type="Gene3D" id="3.40.50.300">
    <property type="entry name" value="P-loop containing nucleotide triphosphate hydrolases"/>
    <property type="match status" value="1"/>
</dbReference>
<sequence length="1352" mass="148304">MAALPHFSLSPFPHNTILIIHGRATRRDDAILTTSSGPRDVATPISAALHPIFAISAGNPVPRVRRSCSTSCPSRPGHPPPIAPPYRQHEHQEREVGTTPFRLFEGVHPRFMVQLYLLVLSGLERRVERPFLAPIFRGRSDRNKNTDERPHGTSGEHPVLSLRVPRIVTGLVRRYRHALPSTLNSGLRTRADTSLGGRYSNVGKAIRISWCNEGSDLRLQRLRPRAAPGRFQFCFARRALTLQGVLFILSTTEPRLPIYKHMATSESLTRGTFLSQQYYYSIFHLPSQSSVLETTRTVCTLVSNLGSGALNVPGLQAAGLIGCQIIDIIQKMKDNQDACDDLVDDIGQLGCKTADIDEELKADIKRLEEGLRKVRETLRYEAGRGRLDRTLNAGRNAGEIAKCKAIINRQFVIFQNSSLMSLRISMASLKRLGDGPQTGKQDAIHQIVKSAGPFPSQPAPPEDFFGRSDLVLTLANLFIGNEQRRIAILGAGGLGKTSIALHLINHEIVVQRFQGREFFVGCDGVTSAEGLTSRILQILDASASTSGNILNALHAALAGALPTLLVFDNFETTWDAQGDHNAIRELLKKIASVKSVSVIITMRATDPPTEIRWSWSESIPVLSPTSAKDIFLAVHGPLPNGSPGDDAVLDELLKELDYVPLAIHLLAQVSRGFEPTFMLKRWRGRKTQILSLEAGARTLDRLESVDVSISLSMESLDVKRNPRPIQLLGMLCLLPDGLLRWQGRLEIIEKTFETATSDLLLLRKFALVYIARDKLGVLSPIRHYVLHHHPPDAQHTQCIYNIIWELVNTYAPISFGPEFRGAVDALSPEMGNIGSLIDHAAAYDPGEIVVNIAIKMTWHLRYTHPSHHLLQKVSTLIPSVHAKTQAYYWRVSGEIMYQQNELVEAGSTFKQAQGLFLEIDDRLGAAQCSQRLGAILIIQNKYSEAATTLTYARSQFVDIGNRLGVAQCSRSLGEVLRIEGNHSEATTILTEARAQFIQIGDRSGAAECSQRLGNILRMQSNYSEATAILTDARAHYIEIGHRLGVAQCSQSLGDIFSSQGNYSEATTIITDARAQFIAIGSRLGAAQCAKCLGNTLRMQGNFSEATAILADARAQFIEIGDRADDAECSAHLGAILLSQRDYTEAENLLMHARDQFIDISSREWAAYCSALLEECLRARDDEEIMEASGVLEGTETSMERRNETSRGRLPSTTNGNITICTLEVHHNPKSKASTVNAPSEPTAVMYGWLQFNLSSSPNPSVCSAGTPVISGFNPANLGVTLPSLDLIPEGVGRGVGGKEGCRLDPVHWEVRGEGVERWLVVRLALGGGLVIAASMAQFVSAVNLNGINSFKQ</sequence>
<dbReference type="STRING" id="436010.A0A166SGZ5"/>
<dbReference type="Proteomes" id="UP000076532">
    <property type="component" value="Unassembled WGS sequence"/>
</dbReference>
<dbReference type="InterPro" id="IPR059179">
    <property type="entry name" value="MLKL-like_MCAfunc"/>
</dbReference>
<name>A0A166SGZ5_9AGAM</name>
<feature type="domain" description="Novel STAND NTPase 1" evidence="2">
    <location>
        <begin position="462"/>
        <end position="604"/>
    </location>
</feature>
<feature type="region of interest" description="Disordered" evidence="1">
    <location>
        <begin position="66"/>
        <end position="88"/>
    </location>
</feature>
<evidence type="ECO:0000256" key="1">
    <source>
        <dbReference type="SAM" id="MobiDB-lite"/>
    </source>
</evidence>
<dbReference type="InterPro" id="IPR027417">
    <property type="entry name" value="P-loop_NTPase"/>
</dbReference>
<dbReference type="Pfam" id="PF13424">
    <property type="entry name" value="TPR_12"/>
    <property type="match status" value="1"/>
</dbReference>
<dbReference type="EMBL" id="KV417498">
    <property type="protein sequence ID" value="KZP29439.1"/>
    <property type="molecule type" value="Genomic_DNA"/>
</dbReference>
<dbReference type="InterPro" id="IPR011990">
    <property type="entry name" value="TPR-like_helical_dom_sf"/>
</dbReference>
<dbReference type="InterPro" id="IPR019734">
    <property type="entry name" value="TPR_rpt"/>
</dbReference>
<accession>A0A166SGZ5</accession>
<dbReference type="PANTHER" id="PTHR47691:SF3">
    <property type="entry name" value="HTH-TYPE TRANSCRIPTIONAL REGULATOR RV0890C-RELATED"/>
    <property type="match status" value="1"/>
</dbReference>